<evidence type="ECO:0000313" key="3">
    <source>
        <dbReference type="Proteomes" id="UP000499080"/>
    </source>
</evidence>
<feature type="transmembrane region" description="Helical" evidence="1">
    <location>
        <begin position="400"/>
        <end position="420"/>
    </location>
</feature>
<dbReference type="EMBL" id="BGPR01033029">
    <property type="protein sequence ID" value="GBO06796.1"/>
    <property type="molecule type" value="Genomic_DNA"/>
</dbReference>
<feature type="transmembrane region" description="Helical" evidence="1">
    <location>
        <begin position="480"/>
        <end position="497"/>
    </location>
</feature>
<dbReference type="Proteomes" id="UP000499080">
    <property type="component" value="Unassembled WGS sequence"/>
</dbReference>
<keyword evidence="1" id="KW-1133">Transmembrane helix</keyword>
<evidence type="ECO:0000256" key="1">
    <source>
        <dbReference type="SAM" id="Phobius"/>
    </source>
</evidence>
<accession>A0A4Y2U544</accession>
<proteinExistence type="predicted"/>
<keyword evidence="1" id="KW-0812">Transmembrane</keyword>
<evidence type="ECO:0000313" key="2">
    <source>
        <dbReference type="EMBL" id="GBO06796.1"/>
    </source>
</evidence>
<keyword evidence="3" id="KW-1185">Reference proteome</keyword>
<gene>
    <name evidence="2" type="ORF">AVEN_91244_1</name>
</gene>
<organism evidence="2 3">
    <name type="scientific">Araneus ventricosus</name>
    <name type="common">Orbweaver spider</name>
    <name type="synonym">Epeira ventricosa</name>
    <dbReference type="NCBI Taxonomy" id="182803"/>
    <lineage>
        <taxon>Eukaryota</taxon>
        <taxon>Metazoa</taxon>
        <taxon>Ecdysozoa</taxon>
        <taxon>Arthropoda</taxon>
        <taxon>Chelicerata</taxon>
        <taxon>Arachnida</taxon>
        <taxon>Araneae</taxon>
        <taxon>Araneomorphae</taxon>
        <taxon>Entelegynae</taxon>
        <taxon>Araneoidea</taxon>
        <taxon>Araneidae</taxon>
        <taxon>Araneus</taxon>
    </lineage>
</organism>
<feature type="transmembrane region" description="Helical" evidence="1">
    <location>
        <begin position="441"/>
        <end position="468"/>
    </location>
</feature>
<dbReference type="AlphaFoldDB" id="A0A4Y2U544"/>
<sequence length="499" mass="56449">MTVEITITVCALIHFMWSLFQVFCHLNFIYCIHLIPYVILIIILSNMDINKSKKSDISVQTDVEKCPITKDFATITDNFSCGDTKRVGFETANSAPSTLGDCEQTSVQHPTNPFLDNSKNFPEDTEGKNLLLTRTTSNEIPLLLYQGENEEAPEIDPECYEVDEPELIQIFQNSNNVFSLLDNPCPQDFVNNPLLTTNPFELKDTNPFKGPIIETTSKKIPLLLYQGKNEVPPDIDPGSFEVDEPELINTFQDSNFVFDSFEYDCPQDFQNNQFLGTNPFELKDTNPVKGKINEITSTFYGFSNECESPVQNTSVPKKKNVSSYPKRTLKRKAHKFMVWVKCRCTTVSEFTCHLGVSRPHLALSSWRLQNFHLLLSSLQLQTFHLISVILAANGLPLVPVIFPAPGFLLCVCHLGVIRLSTSFLSSRWLMAFHPCQSSFRLLAIFLVYVILASSYFPLVPVIFAAAVFPPRSCHLDGLKRRLLPASFLLLLIIYLLYNS</sequence>
<feature type="transmembrane region" description="Helical" evidence="1">
    <location>
        <begin position="20"/>
        <end position="44"/>
    </location>
</feature>
<protein>
    <submittedName>
        <fullName evidence="2">Uncharacterized protein</fullName>
    </submittedName>
</protein>
<keyword evidence="1" id="KW-0472">Membrane</keyword>
<comment type="caution">
    <text evidence="2">The sequence shown here is derived from an EMBL/GenBank/DDBJ whole genome shotgun (WGS) entry which is preliminary data.</text>
</comment>
<name>A0A4Y2U544_ARAVE</name>
<reference evidence="2 3" key="1">
    <citation type="journal article" date="2019" name="Sci. Rep.">
        <title>Orb-weaving spider Araneus ventricosus genome elucidates the spidroin gene catalogue.</title>
        <authorList>
            <person name="Kono N."/>
            <person name="Nakamura H."/>
            <person name="Ohtoshi R."/>
            <person name="Moran D.A.P."/>
            <person name="Shinohara A."/>
            <person name="Yoshida Y."/>
            <person name="Fujiwara M."/>
            <person name="Mori M."/>
            <person name="Tomita M."/>
            <person name="Arakawa K."/>
        </authorList>
    </citation>
    <scope>NUCLEOTIDE SEQUENCE [LARGE SCALE GENOMIC DNA]</scope>
</reference>